<dbReference type="GO" id="GO:0005654">
    <property type="term" value="C:nucleoplasm"/>
    <property type="evidence" value="ECO:0007669"/>
    <property type="project" value="UniProtKB-ARBA"/>
</dbReference>
<evidence type="ECO:0000256" key="7">
    <source>
        <dbReference type="ARBA" id="ARBA00023134"/>
    </source>
</evidence>
<comment type="subcellular location">
    <subcellularLocation>
        <location evidence="1">Nucleus</location>
        <location evidence="1">Nucleolus</location>
    </subcellularLocation>
</comment>
<proteinExistence type="inferred from homology"/>
<dbReference type="GO" id="GO:0000479">
    <property type="term" value="P:endonucleolytic cleavage of tricistronic rRNA transcript (SSU-rRNA, 5.8S rRNA, LSU-rRNA)"/>
    <property type="evidence" value="ECO:0007669"/>
    <property type="project" value="TreeGrafter"/>
</dbReference>
<dbReference type="Pfam" id="PF08142">
    <property type="entry name" value="AARP2CN"/>
    <property type="match status" value="1"/>
</dbReference>
<feature type="region of interest" description="Disordered" evidence="11">
    <location>
        <begin position="1119"/>
        <end position="1153"/>
    </location>
</feature>
<dbReference type="InterPro" id="IPR030387">
    <property type="entry name" value="G_Bms1/Tsr1_dom"/>
</dbReference>
<evidence type="ECO:0000256" key="8">
    <source>
        <dbReference type="ARBA" id="ARBA00023242"/>
    </source>
</evidence>
<feature type="compositionally biased region" description="Basic and acidic residues" evidence="11">
    <location>
        <begin position="657"/>
        <end position="668"/>
    </location>
</feature>
<evidence type="ECO:0000256" key="2">
    <source>
        <dbReference type="ARBA" id="ARBA00022517"/>
    </source>
</evidence>
<feature type="domain" description="Bms1-type G" evidence="12">
    <location>
        <begin position="79"/>
        <end position="244"/>
    </location>
</feature>
<protein>
    <submittedName>
        <fullName evidence="13">Ribosome biogenesis protein BMS1 homolog</fullName>
    </submittedName>
</protein>
<dbReference type="Pfam" id="PF04950">
    <property type="entry name" value="RIBIOP_C"/>
    <property type="match status" value="1"/>
</dbReference>
<feature type="region of interest" description="Disordered" evidence="11">
    <location>
        <begin position="1"/>
        <end position="25"/>
    </location>
</feature>
<dbReference type="InterPro" id="IPR012948">
    <property type="entry name" value="AARP2CN"/>
</dbReference>
<dbReference type="OrthoDB" id="10260897at2759"/>
<keyword evidence="7" id="KW-0342">GTP-binding</keyword>
<feature type="region of interest" description="Disordered" evidence="11">
    <location>
        <begin position="651"/>
        <end position="700"/>
    </location>
</feature>
<dbReference type="GO" id="GO:0005524">
    <property type="term" value="F:ATP binding"/>
    <property type="evidence" value="ECO:0007669"/>
    <property type="project" value="UniProtKB-KW"/>
</dbReference>
<accession>A0A8X6KG22</accession>
<feature type="compositionally biased region" description="Basic residues" evidence="11">
    <location>
        <begin position="493"/>
        <end position="503"/>
    </location>
</feature>
<keyword evidence="14" id="KW-1185">Reference proteome</keyword>
<dbReference type="SMART" id="SM00785">
    <property type="entry name" value="AARP2CN"/>
    <property type="match status" value="1"/>
</dbReference>
<dbReference type="InterPro" id="IPR037875">
    <property type="entry name" value="Bms1_N"/>
</dbReference>
<evidence type="ECO:0000256" key="6">
    <source>
        <dbReference type="ARBA" id="ARBA00022840"/>
    </source>
</evidence>
<dbReference type="SUPFAM" id="SSF52540">
    <property type="entry name" value="P-loop containing nucleoside triphosphate hydrolases"/>
    <property type="match status" value="1"/>
</dbReference>
<dbReference type="GO" id="GO:0005525">
    <property type="term" value="F:GTP binding"/>
    <property type="evidence" value="ECO:0007669"/>
    <property type="project" value="UniProtKB-KW"/>
</dbReference>
<keyword evidence="4" id="KW-0547">Nucleotide-binding</keyword>
<feature type="compositionally biased region" description="Basic residues" evidence="11">
    <location>
        <begin position="1131"/>
        <end position="1153"/>
    </location>
</feature>
<evidence type="ECO:0000259" key="12">
    <source>
        <dbReference type="PROSITE" id="PS51714"/>
    </source>
</evidence>
<dbReference type="Gene3D" id="3.40.50.300">
    <property type="entry name" value="P-loop containing nucleotide triphosphate hydrolases"/>
    <property type="match status" value="1"/>
</dbReference>
<evidence type="ECO:0000256" key="4">
    <source>
        <dbReference type="ARBA" id="ARBA00022741"/>
    </source>
</evidence>
<evidence type="ECO:0000256" key="11">
    <source>
        <dbReference type="SAM" id="MobiDB-lite"/>
    </source>
</evidence>
<evidence type="ECO:0000256" key="9">
    <source>
        <dbReference type="ARBA" id="ARBA00049117"/>
    </source>
</evidence>
<comment type="similarity">
    <text evidence="10">Belongs to the TRAFAC class translation factor GTPase superfamily. Bms1-like GTPase family. BMS1 subfamily.</text>
</comment>
<dbReference type="GO" id="GO:0030686">
    <property type="term" value="C:90S preribosome"/>
    <property type="evidence" value="ECO:0007669"/>
    <property type="project" value="TreeGrafter"/>
</dbReference>
<keyword evidence="2" id="KW-0690">Ribosome biogenesis</keyword>
<dbReference type="GO" id="GO:0032040">
    <property type="term" value="C:small-subunit processome"/>
    <property type="evidence" value="ECO:0007669"/>
    <property type="project" value="UniProtKB-ARBA"/>
</dbReference>
<comment type="catalytic activity">
    <reaction evidence="9">
        <text>GTP + H2O = GDP + phosphate + H(+)</text>
        <dbReference type="Rhea" id="RHEA:19669"/>
        <dbReference type="ChEBI" id="CHEBI:15377"/>
        <dbReference type="ChEBI" id="CHEBI:15378"/>
        <dbReference type="ChEBI" id="CHEBI:37565"/>
        <dbReference type="ChEBI" id="CHEBI:43474"/>
        <dbReference type="ChEBI" id="CHEBI:58189"/>
    </reaction>
    <physiologicalReaction direction="left-to-right" evidence="9">
        <dbReference type="Rhea" id="RHEA:19670"/>
    </physiologicalReaction>
</comment>
<gene>
    <name evidence="13" type="primary">BMS1</name>
    <name evidence="13" type="ORF">NPIL_579291</name>
</gene>
<keyword evidence="5" id="KW-0378">Hydrolase</keyword>
<keyword evidence="8" id="KW-0539">Nucleus</keyword>
<dbReference type="GO" id="GO:0000462">
    <property type="term" value="P:maturation of SSU-rRNA from tricistronic rRNA transcript (SSU-rRNA, 5.8S rRNA, LSU-rRNA)"/>
    <property type="evidence" value="ECO:0007669"/>
    <property type="project" value="TreeGrafter"/>
</dbReference>
<evidence type="ECO:0000256" key="5">
    <source>
        <dbReference type="ARBA" id="ARBA00022801"/>
    </source>
</evidence>
<dbReference type="PROSITE" id="PS51714">
    <property type="entry name" value="G_BMS1"/>
    <property type="match status" value="1"/>
</dbReference>
<dbReference type="PANTHER" id="PTHR12858">
    <property type="entry name" value="RIBOSOME BIOGENESIS PROTEIN"/>
    <property type="match status" value="1"/>
</dbReference>
<dbReference type="InterPro" id="IPR039761">
    <property type="entry name" value="Bms1/Tsr1"/>
</dbReference>
<evidence type="ECO:0000256" key="3">
    <source>
        <dbReference type="ARBA" id="ARBA00022553"/>
    </source>
</evidence>
<dbReference type="CDD" id="cd01882">
    <property type="entry name" value="BMS1"/>
    <property type="match status" value="1"/>
</dbReference>
<dbReference type="PANTHER" id="PTHR12858:SF2">
    <property type="entry name" value="RIBOSOME BIOGENESIS PROTEIN BMS1 HOMOLOG"/>
    <property type="match status" value="1"/>
</dbReference>
<sequence>MEGSEPRKAHKAPHSGRKADKKKAQMEKYIDQLDPARKRNPKAFAIQSATKAERSFRRTMDIKSKGYHVPTVDRTPARPPPAVVVIVGGPKVGKTTLLKCLARNYCGRKLSSIKGPVTLISGKKKRITFIECNNDINMMMDLVKIADLALLVIDTKSGLEMEIFEFLNICQVHGMPRLMSVLTHLDVLPDKKSLRNRKVFLRKRIAKEIPKCEKMFYLSGILHGEYLKNEIQNLGRFISVIKYEPSSWKKSHPYVFVDRMEDITDPESLSKDQNCNRKVCLYGYARGGALKQNSYYHIPGCGDYLIKNIHFLPDPCPMPEKLKKRSLNEKERLIYAPMSGVGGIVYDKDAVYIETKNDQNQENQGEEKEADKFLRSMVTVQHPIDEKIKVAPLQLYPDSELIADEDNQSSDEDEEDKEVGDEEEDREVTDEDEKSENDWFHDDGFGSNESDNDFSDDESNINGEMKIRGNKRKVTFAENEFVETSSDEDTCKKNKSPVKKKKKTESSSDEDTDFVEMGEAKWKENLVKRAADDFYERQKQSMSLQRLVYGERRKVQQEADKSDSEDEIGGLFRIAKYEKEKKDMQSDNGLDCSIFKVTVQRDWTNEDELQMIRDCFVTGKWDETEDAEYLLNENDEELYGDFEDLETGTVHKGKKVVNKDSEGEKEENGNNSEEENENNSAEEKEKEETEEVKSKKEMTLKEKRMEKKKKLKELFNQQFDDSKDHAYHDELKMEADAQGELNKTEFEGLDDDVRVHFEGFRPGLYLRVEVEEMPCEFVKNFDPCYPVIVGSLLKGEEKMGYLQARIKCHRFYRRDHKKLILKSGDPLILSIGWRRIQTALIYYMVDHNMRCRYLKYTPEHLHCMATFWGPVTQQKAGIVGVQSVSELTLNFRIAAVGSITAVDHVTNIVKKLKLKGYPREIFKKTAFIKDMFHSRLEVTKYEGAAIRTVSGIRGQIKKALRVPPGDFRATFEDRILLSDIVFLRTWVNVPIPQFCIPVTSLLLPPDQKSKWQGCRTLGHLRYDKGLKVPMSEDSMYTPIERKPRAFAPLVVPVSLQKALPFKDKIVHQHKKRSDPENERVAVIKEPREREIAKVMNMLKTVHAMKAKKERKAMHVRVKAHRKEKREMEAIHHKKLQEKKKRILSRKQHQAPDI</sequence>
<comment type="caution">
    <text evidence="13">The sequence shown here is derived from an EMBL/GenBank/DDBJ whole genome shotgun (WGS) entry which is preliminary data.</text>
</comment>
<dbReference type="GO" id="GO:0003924">
    <property type="term" value="F:GTPase activity"/>
    <property type="evidence" value="ECO:0007669"/>
    <property type="project" value="TreeGrafter"/>
</dbReference>
<keyword evidence="3" id="KW-0597">Phosphoprotein</keyword>
<dbReference type="EMBL" id="BMAW01044827">
    <property type="protein sequence ID" value="GFS46590.1"/>
    <property type="molecule type" value="Genomic_DNA"/>
</dbReference>
<evidence type="ECO:0000313" key="13">
    <source>
        <dbReference type="EMBL" id="GFS46590.1"/>
    </source>
</evidence>
<dbReference type="GO" id="GO:0034511">
    <property type="term" value="F:U3 snoRNA binding"/>
    <property type="evidence" value="ECO:0007669"/>
    <property type="project" value="TreeGrafter"/>
</dbReference>
<dbReference type="FunFam" id="3.40.50.300:FF:000105">
    <property type="entry name" value="BMS1 ribosome biogenesis factor"/>
    <property type="match status" value="1"/>
</dbReference>
<dbReference type="SMART" id="SM01362">
    <property type="entry name" value="DUF663"/>
    <property type="match status" value="1"/>
</dbReference>
<feature type="compositionally biased region" description="Basic residues" evidence="11">
    <location>
        <begin position="8"/>
        <end position="21"/>
    </location>
</feature>
<feature type="compositionally biased region" description="Acidic residues" evidence="11">
    <location>
        <begin position="450"/>
        <end position="459"/>
    </location>
</feature>
<name>A0A8X6KG22_NEPPI</name>
<organism evidence="13 14">
    <name type="scientific">Nephila pilipes</name>
    <name type="common">Giant wood spider</name>
    <name type="synonym">Nephila maculata</name>
    <dbReference type="NCBI Taxonomy" id="299642"/>
    <lineage>
        <taxon>Eukaryota</taxon>
        <taxon>Metazoa</taxon>
        <taxon>Ecdysozoa</taxon>
        <taxon>Arthropoda</taxon>
        <taxon>Chelicerata</taxon>
        <taxon>Arachnida</taxon>
        <taxon>Araneae</taxon>
        <taxon>Araneomorphae</taxon>
        <taxon>Entelegynae</taxon>
        <taxon>Araneoidea</taxon>
        <taxon>Nephilidae</taxon>
        <taxon>Nephila</taxon>
    </lineage>
</organism>
<evidence type="ECO:0000256" key="1">
    <source>
        <dbReference type="ARBA" id="ARBA00004604"/>
    </source>
</evidence>
<dbReference type="InterPro" id="IPR007034">
    <property type="entry name" value="BMS1_TSR1_C"/>
</dbReference>
<evidence type="ECO:0000256" key="10">
    <source>
        <dbReference type="ARBA" id="ARBA00061391"/>
    </source>
</evidence>
<feature type="compositionally biased region" description="Basic and acidic residues" evidence="11">
    <location>
        <begin position="681"/>
        <end position="700"/>
    </location>
</feature>
<dbReference type="AlphaFoldDB" id="A0A8X6KG22"/>
<keyword evidence="6" id="KW-0067">ATP-binding</keyword>
<reference evidence="13" key="1">
    <citation type="submission" date="2020-08" db="EMBL/GenBank/DDBJ databases">
        <title>Multicomponent nature underlies the extraordinary mechanical properties of spider dragline silk.</title>
        <authorList>
            <person name="Kono N."/>
            <person name="Nakamura H."/>
            <person name="Mori M."/>
            <person name="Yoshida Y."/>
            <person name="Ohtoshi R."/>
            <person name="Malay A.D."/>
            <person name="Moran D.A.P."/>
            <person name="Tomita M."/>
            <person name="Numata K."/>
            <person name="Arakawa K."/>
        </authorList>
    </citation>
    <scope>NUCLEOTIDE SEQUENCE</scope>
</reference>
<dbReference type="Proteomes" id="UP000887013">
    <property type="component" value="Unassembled WGS sequence"/>
</dbReference>
<feature type="region of interest" description="Disordered" evidence="11">
    <location>
        <begin position="400"/>
        <end position="513"/>
    </location>
</feature>
<dbReference type="InterPro" id="IPR027417">
    <property type="entry name" value="P-loop_NTPase"/>
</dbReference>
<feature type="compositionally biased region" description="Acidic residues" evidence="11">
    <location>
        <begin position="401"/>
        <end position="435"/>
    </location>
</feature>
<evidence type="ECO:0000313" key="14">
    <source>
        <dbReference type="Proteomes" id="UP000887013"/>
    </source>
</evidence>